<gene>
    <name evidence="4" type="ORF">NLU13_4654</name>
</gene>
<sequence length="227" mass="25443">MARQRKERSSPAIKLSQPDRSAPTEKTLLDLAQERNLFEQARQRELERKGAKATKEADQSSDEDEDDDDVAEPAVLSPGAERFLESFLWVSTMTMLHFTLDVLVQHQYGVEVRWDSIIKRSAVAWPVFFLLFHPLHPHAASPPLVPAILPARYQHPARQLIFFILSSVSGCAVIQITNSKGYLAVMKQAPPLACLWIWAVVELDLPWAALSLAIAAGFLWGNGYSIK</sequence>
<organism evidence="4 5">
    <name type="scientific">Sarocladium strictum</name>
    <name type="common">Black bundle disease fungus</name>
    <name type="synonym">Acremonium strictum</name>
    <dbReference type="NCBI Taxonomy" id="5046"/>
    <lineage>
        <taxon>Eukaryota</taxon>
        <taxon>Fungi</taxon>
        <taxon>Dikarya</taxon>
        <taxon>Ascomycota</taxon>
        <taxon>Pezizomycotina</taxon>
        <taxon>Sordariomycetes</taxon>
        <taxon>Hypocreomycetidae</taxon>
        <taxon>Hypocreales</taxon>
        <taxon>Sarocladiaceae</taxon>
        <taxon>Sarocladium</taxon>
    </lineage>
</organism>
<protein>
    <recommendedName>
        <fullName evidence="3">DUF7719 domain-containing protein</fullName>
    </recommendedName>
</protein>
<evidence type="ECO:0000313" key="5">
    <source>
        <dbReference type="Proteomes" id="UP001175261"/>
    </source>
</evidence>
<feature type="domain" description="DUF7719" evidence="3">
    <location>
        <begin position="158"/>
        <end position="226"/>
    </location>
</feature>
<dbReference type="EMBL" id="JAPDFR010000003">
    <property type="protein sequence ID" value="KAK0388410.1"/>
    <property type="molecule type" value="Genomic_DNA"/>
</dbReference>
<evidence type="ECO:0000313" key="4">
    <source>
        <dbReference type="EMBL" id="KAK0388410.1"/>
    </source>
</evidence>
<accession>A0AA39GJA8</accession>
<keyword evidence="5" id="KW-1185">Reference proteome</keyword>
<feature type="region of interest" description="Disordered" evidence="1">
    <location>
        <begin position="1"/>
        <end position="27"/>
    </location>
</feature>
<feature type="transmembrane region" description="Helical" evidence="2">
    <location>
        <begin position="196"/>
        <end position="220"/>
    </location>
</feature>
<dbReference type="AlphaFoldDB" id="A0AA39GJA8"/>
<dbReference type="InterPro" id="IPR056136">
    <property type="entry name" value="DUF7719"/>
</dbReference>
<proteinExistence type="predicted"/>
<evidence type="ECO:0000256" key="2">
    <source>
        <dbReference type="SAM" id="Phobius"/>
    </source>
</evidence>
<dbReference type="PANTHER" id="PTHR37846">
    <property type="entry name" value="YALI0B21296P"/>
    <property type="match status" value="1"/>
</dbReference>
<feature type="region of interest" description="Disordered" evidence="1">
    <location>
        <begin position="42"/>
        <end position="71"/>
    </location>
</feature>
<evidence type="ECO:0000256" key="1">
    <source>
        <dbReference type="SAM" id="MobiDB-lite"/>
    </source>
</evidence>
<keyword evidence="2" id="KW-0472">Membrane</keyword>
<name>A0AA39GJA8_SARSR</name>
<feature type="compositionally biased region" description="Acidic residues" evidence="1">
    <location>
        <begin position="59"/>
        <end position="71"/>
    </location>
</feature>
<keyword evidence="2" id="KW-0812">Transmembrane</keyword>
<reference evidence="4" key="1">
    <citation type="submission" date="2022-10" db="EMBL/GenBank/DDBJ databases">
        <title>Determination and structural analysis of whole genome sequence of Sarocladium strictum F4-1.</title>
        <authorList>
            <person name="Hu L."/>
            <person name="Jiang Y."/>
        </authorList>
    </citation>
    <scope>NUCLEOTIDE SEQUENCE</scope>
    <source>
        <strain evidence="4">F4-1</strain>
    </source>
</reference>
<keyword evidence="2" id="KW-1133">Transmembrane helix</keyword>
<dbReference type="Proteomes" id="UP001175261">
    <property type="component" value="Unassembled WGS sequence"/>
</dbReference>
<feature type="compositionally biased region" description="Basic and acidic residues" evidence="1">
    <location>
        <begin position="42"/>
        <end position="58"/>
    </location>
</feature>
<dbReference type="PANTHER" id="PTHR37846:SF1">
    <property type="entry name" value="DEACETYLASE-LIKE PROTEIN"/>
    <property type="match status" value="1"/>
</dbReference>
<comment type="caution">
    <text evidence="4">The sequence shown here is derived from an EMBL/GenBank/DDBJ whole genome shotgun (WGS) entry which is preliminary data.</text>
</comment>
<dbReference type="Pfam" id="PF24841">
    <property type="entry name" value="DUF7719"/>
    <property type="match status" value="1"/>
</dbReference>
<feature type="transmembrane region" description="Helical" evidence="2">
    <location>
        <begin position="160"/>
        <end position="176"/>
    </location>
</feature>
<evidence type="ECO:0000259" key="3">
    <source>
        <dbReference type="Pfam" id="PF24841"/>
    </source>
</evidence>